<dbReference type="RefSeq" id="WP_168987085.1">
    <property type="nucleotide sequence ID" value="NZ_CAWPHM010000110.1"/>
</dbReference>
<dbReference type="EMBL" id="WTVM01000019">
    <property type="protein sequence ID" value="NMG02296.1"/>
    <property type="molecule type" value="Genomic_DNA"/>
</dbReference>
<evidence type="ECO:0000256" key="4">
    <source>
        <dbReference type="HAMAP-Rule" id="MF_01185"/>
    </source>
</evidence>
<evidence type="ECO:0000256" key="2">
    <source>
        <dbReference type="ARBA" id="ARBA00022795"/>
    </source>
</evidence>
<dbReference type="SUPFAM" id="SSF141457">
    <property type="entry name" value="BH3618-like"/>
    <property type="match status" value="1"/>
</dbReference>
<comment type="similarity">
    <text evidence="4">Belongs to the FliW family.</text>
</comment>
<dbReference type="AlphaFoldDB" id="A0A972FHB6"/>
<keyword evidence="6" id="KW-1185">Reference proteome</keyword>
<reference evidence="5" key="1">
    <citation type="submission" date="2019-12" db="EMBL/GenBank/DDBJ databases">
        <title>Comparative genomics gives insights into the taxonomy of the Azoarcus-Aromatoleum group and reveals separate origins of nif in the plant-associated Azoarcus and non-plant-associated Aromatoleum sub-groups.</title>
        <authorList>
            <person name="Lafos M."/>
            <person name="Maluk M."/>
            <person name="Batista M."/>
            <person name="Junghare M."/>
            <person name="Carmona M."/>
            <person name="Faoro H."/>
            <person name="Cruz L.M."/>
            <person name="Battistoni F."/>
            <person name="De Souza E."/>
            <person name="Pedrosa F."/>
            <person name="Chen W.-M."/>
            <person name="Poole P.S."/>
            <person name="Dixon R.A."/>
            <person name="James E.K."/>
        </authorList>
    </citation>
    <scope>NUCLEOTIDE SEQUENCE</scope>
    <source>
        <strain evidence="5">NSC3</strain>
    </source>
</reference>
<keyword evidence="5" id="KW-0966">Cell projection</keyword>
<keyword evidence="2 4" id="KW-1005">Bacterial flagellum biogenesis</keyword>
<comment type="subunit">
    <text evidence="4">Interacts with translational regulator CsrA and flagellin(s).</text>
</comment>
<dbReference type="GO" id="GO:0044780">
    <property type="term" value="P:bacterial-type flagellum assembly"/>
    <property type="evidence" value="ECO:0007669"/>
    <property type="project" value="UniProtKB-UniRule"/>
</dbReference>
<comment type="function">
    <text evidence="4">Acts as an anti-CsrA protein, binds CsrA and prevents it from repressing translation of its target genes, one of which is flagellin. Binds to flagellin and participates in the assembly of the flagellum.</text>
</comment>
<accession>A0A972FHB6</accession>
<keyword evidence="5" id="KW-0282">Flagellum</keyword>
<dbReference type="InterPro" id="IPR003775">
    <property type="entry name" value="Flagellar_assembly_factor_FliW"/>
</dbReference>
<keyword evidence="1 4" id="KW-0963">Cytoplasm</keyword>
<dbReference type="GO" id="GO:0005737">
    <property type="term" value="C:cytoplasm"/>
    <property type="evidence" value="ECO:0007669"/>
    <property type="project" value="UniProtKB-SubCell"/>
</dbReference>
<keyword evidence="5" id="KW-0969">Cilium</keyword>
<keyword evidence="3 4" id="KW-0810">Translation regulation</keyword>
<dbReference type="Proteomes" id="UP000599523">
    <property type="component" value="Unassembled WGS sequence"/>
</dbReference>
<dbReference type="PANTHER" id="PTHR39190:SF1">
    <property type="entry name" value="FLAGELLAR ASSEMBLY FACTOR FLIW"/>
    <property type="match status" value="1"/>
</dbReference>
<dbReference type="HAMAP" id="MF_01185">
    <property type="entry name" value="FliW"/>
    <property type="match status" value="1"/>
</dbReference>
<dbReference type="PANTHER" id="PTHR39190">
    <property type="entry name" value="FLAGELLAR ASSEMBLY FACTOR FLIW"/>
    <property type="match status" value="1"/>
</dbReference>
<organism evidence="5 6">
    <name type="scientific">Azoarcus taiwanensis</name>
    <dbReference type="NCBI Taxonomy" id="666964"/>
    <lineage>
        <taxon>Bacteria</taxon>
        <taxon>Pseudomonadati</taxon>
        <taxon>Pseudomonadota</taxon>
        <taxon>Betaproteobacteria</taxon>
        <taxon>Rhodocyclales</taxon>
        <taxon>Zoogloeaceae</taxon>
        <taxon>Azoarcus</taxon>
    </lineage>
</organism>
<evidence type="ECO:0000313" key="6">
    <source>
        <dbReference type="Proteomes" id="UP000599523"/>
    </source>
</evidence>
<dbReference type="GO" id="GO:0006417">
    <property type="term" value="P:regulation of translation"/>
    <property type="evidence" value="ECO:0007669"/>
    <property type="project" value="UniProtKB-KW"/>
</dbReference>
<dbReference type="Gene3D" id="2.30.290.10">
    <property type="entry name" value="BH3618-like"/>
    <property type="match status" value="1"/>
</dbReference>
<dbReference type="InterPro" id="IPR024046">
    <property type="entry name" value="Flagellar_assmbl_FliW_dom_sf"/>
</dbReference>
<comment type="subcellular location">
    <subcellularLocation>
        <location evidence="4">Cytoplasm</location>
    </subcellularLocation>
</comment>
<evidence type="ECO:0000313" key="5">
    <source>
        <dbReference type="EMBL" id="NMG02296.1"/>
    </source>
</evidence>
<keyword evidence="4" id="KW-0143">Chaperone</keyword>
<comment type="caution">
    <text evidence="5">The sequence shown here is derived from an EMBL/GenBank/DDBJ whole genome shotgun (WGS) entry which is preliminary data.</text>
</comment>
<evidence type="ECO:0000256" key="3">
    <source>
        <dbReference type="ARBA" id="ARBA00022845"/>
    </source>
</evidence>
<dbReference type="NCBIfam" id="NF009792">
    <property type="entry name" value="PRK13284.1"/>
    <property type="match status" value="1"/>
</dbReference>
<proteinExistence type="inferred from homology"/>
<name>A0A972FHB6_9RHOO</name>
<gene>
    <name evidence="4" type="primary">fliW</name>
    <name evidence="5" type="ORF">GPA21_04845</name>
</gene>
<dbReference type="Pfam" id="PF02623">
    <property type="entry name" value="FliW"/>
    <property type="match status" value="1"/>
</dbReference>
<protein>
    <recommendedName>
        <fullName evidence="4">Flagellar assembly factor FliW</fullName>
    </recommendedName>
</protein>
<sequence length="147" mass="16018">MRIESPVLGQVEVSDDKIIDFPLGLPGFEHCKRFALVHDESGESGLHLLQSLDEPALVLSVAGPELLGISYEFELQPEEVSLLGLERAEDVAVAVILRREDGGAASPADTGMRANFMGPLVINPESRKGMQKIINRLGCEVILRERS</sequence>
<evidence type="ECO:0000256" key="1">
    <source>
        <dbReference type="ARBA" id="ARBA00022490"/>
    </source>
</evidence>